<dbReference type="Proteomes" id="UP001364617">
    <property type="component" value="Unassembled WGS sequence"/>
</dbReference>
<dbReference type="Pfam" id="PF07686">
    <property type="entry name" value="V-set"/>
    <property type="match status" value="1"/>
</dbReference>
<feature type="signal peptide" evidence="3">
    <location>
        <begin position="1"/>
        <end position="19"/>
    </location>
</feature>
<sequence length="291" mass="32335">MRNLSFFLGAFLLLDGVFGVEKVDETVSVMEGDSVTLNPQTVIPEDDTAQWWFGDQIIAQMNKAAGRFSTSEGDDVGFNGRLKLDHQTGSLTITNSRTNHTGLFKLKIWTTAQTLHDICSVTVTEMKIMSVMEGDSVTLQTDTKTQRDDQILWVYEPENTRIDEINRAVSEFSLYEDVLDGRFRDRPQLDNQTGSLNITNITNTDPGVYKLQTSISKFNKYKRLIGLARNSGLSPGAIAGIVVAVLLVLAVAGVIYLRWKISKLKRPKDVAKNNGTNDPLKNETANSDDIL</sequence>
<keyword evidence="2" id="KW-1133">Transmembrane helix</keyword>
<dbReference type="SUPFAM" id="SSF48726">
    <property type="entry name" value="Immunoglobulin"/>
    <property type="match status" value="2"/>
</dbReference>
<evidence type="ECO:0000313" key="5">
    <source>
        <dbReference type="EMBL" id="KAK7136758.1"/>
    </source>
</evidence>
<protein>
    <recommendedName>
        <fullName evidence="4">Immunoglobulin domain-containing protein</fullName>
    </recommendedName>
</protein>
<keyword evidence="3" id="KW-0732">Signal</keyword>
<dbReference type="PANTHER" id="PTHR21063:SF4">
    <property type="entry name" value="CD48 ANTIGEN-RELATED"/>
    <property type="match status" value="1"/>
</dbReference>
<dbReference type="PANTHER" id="PTHR21063">
    <property type="entry name" value="LFA-3"/>
    <property type="match status" value="1"/>
</dbReference>
<dbReference type="SMART" id="SM00409">
    <property type="entry name" value="IG"/>
    <property type="match status" value="2"/>
</dbReference>
<evidence type="ECO:0000256" key="1">
    <source>
        <dbReference type="SAM" id="MobiDB-lite"/>
    </source>
</evidence>
<dbReference type="InterPro" id="IPR013783">
    <property type="entry name" value="Ig-like_fold"/>
</dbReference>
<keyword evidence="2" id="KW-0472">Membrane</keyword>
<keyword evidence="6" id="KW-1185">Reference proteome</keyword>
<reference evidence="5 6" key="1">
    <citation type="submission" date="2024-02" db="EMBL/GenBank/DDBJ databases">
        <title>Chromosome-level genome assembly of the Eurasian Minnow (Phoxinus phoxinus).</title>
        <authorList>
            <person name="Oriowo T.O."/>
            <person name="Martin S."/>
            <person name="Stange M."/>
            <person name="Chrysostomakis Y."/>
            <person name="Brown T."/>
            <person name="Winkler S."/>
            <person name="Kukowka S."/>
            <person name="Myers E.W."/>
            <person name="Bohne A."/>
        </authorList>
    </citation>
    <scope>NUCLEOTIDE SEQUENCE [LARGE SCALE GENOMIC DNA]</scope>
    <source>
        <strain evidence="5">ZFMK-TIS-60720</strain>
        <tissue evidence="5">Whole Organism</tissue>
    </source>
</reference>
<accession>A0AAN9GX27</accession>
<evidence type="ECO:0000256" key="3">
    <source>
        <dbReference type="SAM" id="SignalP"/>
    </source>
</evidence>
<dbReference type="AlphaFoldDB" id="A0AAN9GX27"/>
<dbReference type="InterPro" id="IPR003599">
    <property type="entry name" value="Ig_sub"/>
</dbReference>
<feature type="domain" description="Immunoglobulin" evidence="4">
    <location>
        <begin position="126"/>
        <end position="246"/>
    </location>
</feature>
<feature type="domain" description="Immunoglobulin" evidence="4">
    <location>
        <begin position="24"/>
        <end position="124"/>
    </location>
</feature>
<gene>
    <name evidence="5" type="ORF">R3I93_016958</name>
</gene>
<feature type="compositionally biased region" description="Polar residues" evidence="1">
    <location>
        <begin position="273"/>
        <end position="291"/>
    </location>
</feature>
<dbReference type="InterPro" id="IPR036179">
    <property type="entry name" value="Ig-like_dom_sf"/>
</dbReference>
<evidence type="ECO:0000259" key="4">
    <source>
        <dbReference type="SMART" id="SM00409"/>
    </source>
</evidence>
<dbReference type="Gene3D" id="2.60.40.10">
    <property type="entry name" value="Immunoglobulins"/>
    <property type="match status" value="2"/>
</dbReference>
<name>A0AAN9GX27_9TELE</name>
<feature type="chain" id="PRO_5043032347" description="Immunoglobulin domain-containing protein" evidence="3">
    <location>
        <begin position="20"/>
        <end position="291"/>
    </location>
</feature>
<proteinExistence type="predicted"/>
<organism evidence="5 6">
    <name type="scientific">Phoxinus phoxinus</name>
    <name type="common">Eurasian minnow</name>
    <dbReference type="NCBI Taxonomy" id="58324"/>
    <lineage>
        <taxon>Eukaryota</taxon>
        <taxon>Metazoa</taxon>
        <taxon>Chordata</taxon>
        <taxon>Craniata</taxon>
        <taxon>Vertebrata</taxon>
        <taxon>Euteleostomi</taxon>
        <taxon>Actinopterygii</taxon>
        <taxon>Neopterygii</taxon>
        <taxon>Teleostei</taxon>
        <taxon>Ostariophysi</taxon>
        <taxon>Cypriniformes</taxon>
        <taxon>Leuciscidae</taxon>
        <taxon>Phoxininae</taxon>
        <taxon>Phoxinus</taxon>
    </lineage>
</organism>
<evidence type="ECO:0000313" key="6">
    <source>
        <dbReference type="Proteomes" id="UP001364617"/>
    </source>
</evidence>
<dbReference type="InterPro" id="IPR013106">
    <property type="entry name" value="Ig_V-set"/>
</dbReference>
<dbReference type="EMBL" id="JAYKXH010000018">
    <property type="protein sequence ID" value="KAK7136758.1"/>
    <property type="molecule type" value="Genomic_DNA"/>
</dbReference>
<feature type="region of interest" description="Disordered" evidence="1">
    <location>
        <begin position="268"/>
        <end position="291"/>
    </location>
</feature>
<feature type="transmembrane region" description="Helical" evidence="2">
    <location>
        <begin position="237"/>
        <end position="259"/>
    </location>
</feature>
<evidence type="ECO:0000256" key="2">
    <source>
        <dbReference type="SAM" id="Phobius"/>
    </source>
</evidence>
<comment type="caution">
    <text evidence="5">The sequence shown here is derived from an EMBL/GenBank/DDBJ whole genome shotgun (WGS) entry which is preliminary data.</text>
</comment>
<keyword evidence="2" id="KW-0812">Transmembrane</keyword>